<comment type="caution">
    <text evidence="8">The sequence shown here is derived from an EMBL/GenBank/DDBJ whole genome shotgun (WGS) entry which is preliminary data.</text>
</comment>
<keyword evidence="5" id="KW-0949">S-adenosyl-L-methionine</keyword>
<dbReference type="Proteomes" id="UP000619761">
    <property type="component" value="Unassembled WGS sequence"/>
</dbReference>
<dbReference type="RefSeq" id="WP_189415902.1">
    <property type="nucleotide sequence ID" value="NZ_BMYZ01000001.1"/>
</dbReference>
<dbReference type="InterPro" id="IPR017985">
    <property type="entry name" value="MeTrfase_CN4_CS"/>
</dbReference>
<keyword evidence="3" id="KW-0489">Methyltransferase</keyword>
<protein>
    <recommendedName>
        <fullName evidence="2">site-specific DNA-methyltransferase (cytosine-N(4)-specific)</fullName>
        <ecNumber evidence="2">2.1.1.113</ecNumber>
    </recommendedName>
</protein>
<evidence type="ECO:0000313" key="8">
    <source>
        <dbReference type="EMBL" id="GGY64578.1"/>
    </source>
</evidence>
<evidence type="ECO:0000256" key="1">
    <source>
        <dbReference type="ARBA" id="ARBA00010203"/>
    </source>
</evidence>
<dbReference type="EC" id="2.1.1.113" evidence="2"/>
<evidence type="ECO:0000313" key="9">
    <source>
        <dbReference type="Proteomes" id="UP000619761"/>
    </source>
</evidence>
<dbReference type="InterPro" id="IPR029063">
    <property type="entry name" value="SAM-dependent_MTases_sf"/>
</dbReference>
<comment type="catalytic activity">
    <reaction evidence="7">
        <text>a 2'-deoxycytidine in DNA + S-adenosyl-L-methionine = an N(4)-methyl-2'-deoxycytidine in DNA + S-adenosyl-L-homocysteine + H(+)</text>
        <dbReference type="Rhea" id="RHEA:16857"/>
        <dbReference type="Rhea" id="RHEA-COMP:11369"/>
        <dbReference type="Rhea" id="RHEA-COMP:13674"/>
        <dbReference type="ChEBI" id="CHEBI:15378"/>
        <dbReference type="ChEBI" id="CHEBI:57856"/>
        <dbReference type="ChEBI" id="CHEBI:59789"/>
        <dbReference type="ChEBI" id="CHEBI:85452"/>
        <dbReference type="ChEBI" id="CHEBI:137933"/>
        <dbReference type="EC" id="2.1.1.113"/>
    </reaction>
</comment>
<organism evidence="8 9">
    <name type="scientific">Cellvibrio zantedeschiae</name>
    <dbReference type="NCBI Taxonomy" id="1237077"/>
    <lineage>
        <taxon>Bacteria</taxon>
        <taxon>Pseudomonadati</taxon>
        <taxon>Pseudomonadota</taxon>
        <taxon>Gammaproteobacteria</taxon>
        <taxon>Cellvibrionales</taxon>
        <taxon>Cellvibrionaceae</taxon>
        <taxon>Cellvibrio</taxon>
    </lineage>
</organism>
<evidence type="ECO:0000256" key="7">
    <source>
        <dbReference type="ARBA" id="ARBA00049120"/>
    </source>
</evidence>
<keyword evidence="4" id="KW-0808">Transferase</keyword>
<gene>
    <name evidence="8" type="ORF">GCM10011613_05440</name>
</gene>
<dbReference type="SUPFAM" id="SSF53335">
    <property type="entry name" value="S-adenosyl-L-methionine-dependent methyltransferases"/>
    <property type="match status" value="2"/>
</dbReference>
<reference evidence="9" key="1">
    <citation type="journal article" date="2019" name="Int. J. Syst. Evol. Microbiol.">
        <title>The Global Catalogue of Microorganisms (GCM) 10K type strain sequencing project: providing services to taxonomists for standard genome sequencing and annotation.</title>
        <authorList>
            <consortium name="The Broad Institute Genomics Platform"/>
            <consortium name="The Broad Institute Genome Sequencing Center for Infectious Disease"/>
            <person name="Wu L."/>
            <person name="Ma J."/>
        </authorList>
    </citation>
    <scope>NUCLEOTIDE SEQUENCE [LARGE SCALE GENOMIC DNA]</scope>
    <source>
        <strain evidence="9">KCTC 32239</strain>
    </source>
</reference>
<dbReference type="PROSITE" id="PS00093">
    <property type="entry name" value="N4_MTASE"/>
    <property type="match status" value="1"/>
</dbReference>
<sequence length="418" mass="47135">MLIINPKRINEPADLKSFWYNYYAGYSHTFTKNVIESSGLRADGVIFDPWNGAGTTTLMASVAGYSSIGLDLNPVMKIIASAKQATKSDVIALQKQLSKLTSKIKYKQNENDALSVWFKSDAIANIRTIESFILNQAKYFSTESKVDSLTILQCLMYTALFNCIRELLKNFIPSNPTWIKRPKSEAEKISVAWSSIKNRYKNIVSDMVLGVDASNHTWSSGLAQLVTGTSLNIPLPDNSVDMVLTSPPYCTRIDYGVATLPELALLAEDGIGEVEQIRRSLMGTTTVPREIDSHLNFFGDTCDYFLKNVYGHASKASTTYYYKNLYQYFVSLKKSISEISRVIKKDAKFICVVQDSYYKDIHCNLPRIIEDMSLMYGLFGLEKIEFESKKNMGNLNVKSKVYRKNNTAFETVLIFKKG</sequence>
<keyword evidence="9" id="KW-1185">Reference proteome</keyword>
<evidence type="ECO:0000256" key="5">
    <source>
        <dbReference type="ARBA" id="ARBA00022691"/>
    </source>
</evidence>
<comment type="similarity">
    <text evidence="1">Belongs to the N(4)/N(6)-methyltransferase family. N(4) subfamily.</text>
</comment>
<name>A0ABQ3AUK6_9GAMM</name>
<keyword evidence="6" id="KW-0680">Restriction system</keyword>
<evidence type="ECO:0000256" key="6">
    <source>
        <dbReference type="ARBA" id="ARBA00022747"/>
    </source>
</evidence>
<evidence type="ECO:0000256" key="2">
    <source>
        <dbReference type="ARBA" id="ARBA00012185"/>
    </source>
</evidence>
<dbReference type="EMBL" id="BMYZ01000001">
    <property type="protein sequence ID" value="GGY64578.1"/>
    <property type="molecule type" value="Genomic_DNA"/>
</dbReference>
<proteinExistence type="inferred from homology"/>
<evidence type="ECO:0000256" key="4">
    <source>
        <dbReference type="ARBA" id="ARBA00022679"/>
    </source>
</evidence>
<dbReference type="Gene3D" id="3.40.50.150">
    <property type="entry name" value="Vaccinia Virus protein VP39"/>
    <property type="match status" value="1"/>
</dbReference>
<accession>A0ABQ3AUK6</accession>
<evidence type="ECO:0000256" key="3">
    <source>
        <dbReference type="ARBA" id="ARBA00022603"/>
    </source>
</evidence>